<sequence length="214" mass="23218">MKFNAYPEKGAYRWHRKWLTITLIVCVSVLFMYASTTSRPMSSKELESIDYIQPVLTSSGFEMGIWTGHPGHVGKAQAPARQAERSEAEAVRQLAKELQDERDRAREQQLEIERLRSSLLRQAREVPQQHPSEGLDAPEHQEEPLGEEPEPSVPDGEPSAPERGDGSGLPEDAPAAEASRPPRRPGGGLPAAEAERAAAAAPGGGSWGPPSASL</sequence>
<accession>A0ABN9Y4L9</accession>
<evidence type="ECO:0000256" key="2">
    <source>
        <dbReference type="SAM" id="Phobius"/>
    </source>
</evidence>
<protein>
    <submittedName>
        <fullName evidence="3">Uncharacterized protein</fullName>
    </submittedName>
</protein>
<keyword evidence="4" id="KW-1185">Reference proteome</keyword>
<dbReference type="EMBL" id="CAUYUJ010021864">
    <property type="protein sequence ID" value="CAK0907480.1"/>
    <property type="molecule type" value="Genomic_DNA"/>
</dbReference>
<evidence type="ECO:0000256" key="1">
    <source>
        <dbReference type="SAM" id="MobiDB-lite"/>
    </source>
</evidence>
<keyword evidence="2" id="KW-1133">Transmembrane helix</keyword>
<feature type="transmembrane region" description="Helical" evidence="2">
    <location>
        <begin position="18"/>
        <end position="36"/>
    </location>
</feature>
<dbReference type="Proteomes" id="UP001189429">
    <property type="component" value="Unassembled WGS sequence"/>
</dbReference>
<name>A0ABN9Y4L9_9DINO</name>
<evidence type="ECO:0000313" key="4">
    <source>
        <dbReference type="Proteomes" id="UP001189429"/>
    </source>
</evidence>
<feature type="compositionally biased region" description="Low complexity" evidence="1">
    <location>
        <begin position="170"/>
        <end position="179"/>
    </location>
</feature>
<comment type="caution">
    <text evidence="3">The sequence shown here is derived from an EMBL/GenBank/DDBJ whole genome shotgun (WGS) entry which is preliminary data.</text>
</comment>
<keyword evidence="2" id="KW-0472">Membrane</keyword>
<proteinExistence type="predicted"/>
<reference evidence="3" key="1">
    <citation type="submission" date="2023-10" db="EMBL/GenBank/DDBJ databases">
        <authorList>
            <person name="Chen Y."/>
            <person name="Shah S."/>
            <person name="Dougan E. K."/>
            <person name="Thang M."/>
            <person name="Chan C."/>
        </authorList>
    </citation>
    <scope>NUCLEOTIDE SEQUENCE [LARGE SCALE GENOMIC DNA]</scope>
</reference>
<organism evidence="3 4">
    <name type="scientific">Prorocentrum cordatum</name>
    <dbReference type="NCBI Taxonomy" id="2364126"/>
    <lineage>
        <taxon>Eukaryota</taxon>
        <taxon>Sar</taxon>
        <taxon>Alveolata</taxon>
        <taxon>Dinophyceae</taxon>
        <taxon>Prorocentrales</taxon>
        <taxon>Prorocentraceae</taxon>
        <taxon>Prorocentrum</taxon>
    </lineage>
</organism>
<evidence type="ECO:0000313" key="3">
    <source>
        <dbReference type="EMBL" id="CAK0907480.1"/>
    </source>
</evidence>
<feature type="region of interest" description="Disordered" evidence="1">
    <location>
        <begin position="123"/>
        <end position="214"/>
    </location>
</feature>
<keyword evidence="2" id="KW-0812">Transmembrane</keyword>
<gene>
    <name evidence="3" type="ORF">PCOR1329_LOCUS82482</name>
</gene>